<dbReference type="GO" id="GO:0016746">
    <property type="term" value="F:acyltransferase activity"/>
    <property type="evidence" value="ECO:0007669"/>
    <property type="project" value="InterPro"/>
</dbReference>
<dbReference type="RefSeq" id="WP_183321587.1">
    <property type="nucleotide sequence ID" value="NZ_JACHVQ010000002.1"/>
</dbReference>
<dbReference type="Gene3D" id="3.40.47.10">
    <property type="match status" value="1"/>
</dbReference>
<dbReference type="EMBL" id="JACHVQ010000002">
    <property type="protein sequence ID" value="MBB2893249.1"/>
    <property type="molecule type" value="Genomic_DNA"/>
</dbReference>
<protein>
    <submittedName>
        <fullName evidence="1">Uncharacterized protein</fullName>
    </submittedName>
</protein>
<dbReference type="AlphaFoldDB" id="A0A839N8W4"/>
<evidence type="ECO:0000313" key="2">
    <source>
        <dbReference type="Proteomes" id="UP000559182"/>
    </source>
</evidence>
<dbReference type="InterPro" id="IPR016039">
    <property type="entry name" value="Thiolase-like"/>
</dbReference>
<comment type="caution">
    <text evidence="1">The sequence shown here is derived from an EMBL/GenBank/DDBJ whole genome shotgun (WGS) entry which is preliminary data.</text>
</comment>
<organism evidence="1 2">
    <name type="scientific">Flexivirga oryzae</name>
    <dbReference type="NCBI Taxonomy" id="1794944"/>
    <lineage>
        <taxon>Bacteria</taxon>
        <taxon>Bacillati</taxon>
        <taxon>Actinomycetota</taxon>
        <taxon>Actinomycetes</taxon>
        <taxon>Micrococcales</taxon>
        <taxon>Dermacoccaceae</taxon>
        <taxon>Flexivirga</taxon>
    </lineage>
</organism>
<gene>
    <name evidence="1" type="ORF">FHU39_003267</name>
</gene>
<proteinExistence type="predicted"/>
<evidence type="ECO:0000313" key="1">
    <source>
        <dbReference type="EMBL" id="MBB2893249.1"/>
    </source>
</evidence>
<dbReference type="SUPFAM" id="SSF53901">
    <property type="entry name" value="Thiolase-like"/>
    <property type="match status" value="1"/>
</dbReference>
<name>A0A839N8W4_9MICO</name>
<dbReference type="Proteomes" id="UP000559182">
    <property type="component" value="Unassembled WGS sequence"/>
</dbReference>
<sequence length="419" mass="43477">MPVDSRRFGAVITDVAAVHASTTRSAAEVHADRSESIWQLRSARFNRELQRMGGAGQVAAQPFRGIYLEDPVGAAPSETAAGLPEPMVSTGERISLHLVETLTRNAPSASKAMHVVTADPLEDIAKQTFVTAAGATIPPEQFGTFFDPLGLYGAVPGLGRPSVSRVVEASASGVVGLVDAAERVTATNGGAIVTAASGKSVALPFETTPVGFGGRRDGLPFTENATGHYNAEGGVGLRLMDADGYDGPVLARVVGAAHGTFGSSVVNRQVVTAVVLRALRSAGVDEGTPVFVDLYGRGNRIDDSAELAAMERVRAKFPLLQTGYLKGDTHYVIGAHGLQGLVRLLQRRAAGDAVDDLAAHPSGAVLSGRPVEHLAANPADFDVFVFVAYSVHGSCVAVVVDLRGTDRGTRPARAGEVAA</sequence>
<reference evidence="1 2" key="1">
    <citation type="submission" date="2020-08" db="EMBL/GenBank/DDBJ databases">
        <title>Sequencing the genomes of 1000 actinobacteria strains.</title>
        <authorList>
            <person name="Klenk H.-P."/>
        </authorList>
    </citation>
    <scope>NUCLEOTIDE SEQUENCE [LARGE SCALE GENOMIC DNA]</scope>
    <source>
        <strain evidence="1 2">DSM 105369</strain>
    </source>
</reference>
<keyword evidence="2" id="KW-1185">Reference proteome</keyword>
<accession>A0A839N8W4</accession>